<dbReference type="InterPro" id="IPR042233">
    <property type="entry name" value="Cell_div_ZapA_N"/>
</dbReference>
<reference evidence="3" key="1">
    <citation type="submission" date="2017-02" db="EMBL/GenBank/DDBJ databases">
        <authorList>
            <person name="Varghese N."/>
            <person name="Submissions S."/>
        </authorList>
    </citation>
    <scope>NUCLEOTIDE SEQUENCE [LARGE SCALE GENOMIC DNA]</scope>
    <source>
        <strain evidence="3">R11H</strain>
    </source>
</reference>
<evidence type="ECO:0000256" key="1">
    <source>
        <dbReference type="SAM" id="Coils"/>
    </source>
</evidence>
<name>A0A1T5CBB3_9SPHN</name>
<accession>A0A1T5CBB3</accession>
<gene>
    <name evidence="2" type="ORF">SAMN06295937_1009125</name>
</gene>
<dbReference type="InterPro" id="IPR036192">
    <property type="entry name" value="Cell_div_ZapA-like_sf"/>
</dbReference>
<dbReference type="GO" id="GO:0051301">
    <property type="term" value="P:cell division"/>
    <property type="evidence" value="ECO:0007669"/>
    <property type="project" value="UniProtKB-KW"/>
</dbReference>
<dbReference type="Proteomes" id="UP000190044">
    <property type="component" value="Unassembled WGS sequence"/>
</dbReference>
<evidence type="ECO:0000313" key="2">
    <source>
        <dbReference type="EMBL" id="SKB56852.1"/>
    </source>
</evidence>
<protein>
    <submittedName>
        <fullName evidence="2">Cell division protein ZapA</fullName>
    </submittedName>
</protein>
<organism evidence="2 3">
    <name type="scientific">Sphingopyxis flava</name>
    <dbReference type="NCBI Taxonomy" id="1507287"/>
    <lineage>
        <taxon>Bacteria</taxon>
        <taxon>Pseudomonadati</taxon>
        <taxon>Pseudomonadota</taxon>
        <taxon>Alphaproteobacteria</taxon>
        <taxon>Sphingomonadales</taxon>
        <taxon>Sphingomonadaceae</taxon>
        <taxon>Sphingopyxis</taxon>
    </lineage>
</organism>
<dbReference type="AlphaFoldDB" id="A0A1T5CBB3"/>
<evidence type="ECO:0000313" key="3">
    <source>
        <dbReference type="Proteomes" id="UP000190044"/>
    </source>
</evidence>
<dbReference type="Pfam" id="PF05164">
    <property type="entry name" value="ZapA"/>
    <property type="match status" value="1"/>
</dbReference>
<dbReference type="OrthoDB" id="9797575at2"/>
<keyword evidence="2" id="KW-0131">Cell cycle</keyword>
<feature type="coiled-coil region" evidence="1">
    <location>
        <begin position="82"/>
        <end position="125"/>
    </location>
</feature>
<proteinExistence type="predicted"/>
<dbReference type="InterPro" id="IPR007838">
    <property type="entry name" value="Cell_div_ZapA-like"/>
</dbReference>
<dbReference type="Gene3D" id="3.30.160.880">
    <property type="entry name" value="Cell division protein ZapA protomer, N-terminal domain"/>
    <property type="match status" value="1"/>
</dbReference>
<dbReference type="RefSeq" id="WP_079638437.1">
    <property type="nucleotide sequence ID" value="NZ_FUYP01000009.1"/>
</dbReference>
<dbReference type="SUPFAM" id="SSF102829">
    <property type="entry name" value="Cell division protein ZapA-like"/>
    <property type="match status" value="1"/>
</dbReference>
<sequence length="162" mass="17471">MADVRLSIAGRAYDVHCADGQEDRLRQLAAVIDEKARSIQGGTEVRQLLFAALMLADETQEARGKVEQAAPQTDSLRAAVALAESRETAAKDELKAAQLREKEALAEARAAAEREAAALAELEKLRQGAPVVPAPPSSRHDRALIEIADWIEALATKVEQIP</sequence>
<keyword evidence="2" id="KW-0132">Cell division</keyword>
<keyword evidence="3" id="KW-1185">Reference proteome</keyword>
<keyword evidence="1" id="KW-0175">Coiled coil</keyword>
<dbReference type="EMBL" id="FUYP01000009">
    <property type="protein sequence ID" value="SKB56852.1"/>
    <property type="molecule type" value="Genomic_DNA"/>
</dbReference>